<feature type="transmembrane region" description="Helical" evidence="6">
    <location>
        <begin position="55"/>
        <end position="76"/>
    </location>
</feature>
<comment type="caution">
    <text evidence="8">The sequence shown here is derived from an EMBL/GenBank/DDBJ whole genome shotgun (WGS) entry which is preliminary data.</text>
</comment>
<gene>
    <name evidence="8" type="ORF">CI610_01259</name>
</gene>
<evidence type="ECO:0000256" key="2">
    <source>
        <dbReference type="ARBA" id="ARBA00022475"/>
    </source>
</evidence>
<evidence type="ECO:0000256" key="5">
    <source>
        <dbReference type="ARBA" id="ARBA00023136"/>
    </source>
</evidence>
<evidence type="ECO:0000256" key="4">
    <source>
        <dbReference type="ARBA" id="ARBA00022989"/>
    </source>
</evidence>
<feature type="domain" description="Glycine transporter" evidence="7">
    <location>
        <begin position="4"/>
        <end position="77"/>
    </location>
</feature>
<dbReference type="InterPro" id="IPR005115">
    <property type="entry name" value="Gly_transporter"/>
</dbReference>
<sequence length="209" mass="22714">MMDILYLLAITVEAMTGAIVAGRKQMDPFGILIIANATAFGGGIIRDVIINNYPLIWVEHSGLLLVTSFAAISMILIRPWIRYLTTLFLTLDAIGLITFSIIGAQKALDLGHGYLIATTMAVFTGAFGGVIRDILCNRVPLVFQKELYGSLAFLTAWLYIGLEQSILPHMVNLLITLAVGVSLRLIAIRMSVNLPLFPFENSGDATGND</sequence>
<dbReference type="GO" id="GO:0005886">
    <property type="term" value="C:plasma membrane"/>
    <property type="evidence" value="ECO:0007669"/>
    <property type="project" value="UniProtKB-SubCell"/>
</dbReference>
<dbReference type="AlphaFoldDB" id="A0A2H9T984"/>
<keyword evidence="4 6" id="KW-1133">Transmembrane helix</keyword>
<feature type="transmembrane region" description="Helical" evidence="6">
    <location>
        <begin position="114"/>
        <end position="135"/>
    </location>
</feature>
<evidence type="ECO:0000256" key="1">
    <source>
        <dbReference type="ARBA" id="ARBA00004651"/>
    </source>
</evidence>
<dbReference type="EMBL" id="NSIT01000049">
    <property type="protein sequence ID" value="PJE79757.1"/>
    <property type="molecule type" value="Genomic_DNA"/>
</dbReference>
<dbReference type="Pfam" id="PF03458">
    <property type="entry name" value="Gly_transporter"/>
    <property type="match status" value="2"/>
</dbReference>
<reference evidence="8" key="1">
    <citation type="journal article" date="2017" name="Appl. Environ. Microbiol.">
        <title>Molecular characterization of an Endozoicomonas-like organism causing infection in king scallop Pecten maximus L.</title>
        <authorList>
            <person name="Cano I."/>
            <person name="van Aerle R."/>
            <person name="Ross S."/>
            <person name="Verner-Jeffreys D.W."/>
            <person name="Paley R.K."/>
            <person name="Rimmer G."/>
            <person name="Ryder D."/>
            <person name="Hooper P."/>
            <person name="Stone D."/>
            <person name="Feist S.W."/>
        </authorList>
    </citation>
    <scope>NUCLEOTIDE SEQUENCE</scope>
</reference>
<dbReference type="PANTHER" id="PTHR30506:SF3">
    <property type="entry name" value="UPF0126 INNER MEMBRANE PROTEIN YADS-RELATED"/>
    <property type="match status" value="1"/>
</dbReference>
<evidence type="ECO:0000313" key="8">
    <source>
        <dbReference type="EMBL" id="PJE79757.1"/>
    </source>
</evidence>
<keyword evidence="2" id="KW-1003">Cell membrane</keyword>
<feature type="transmembrane region" description="Helical" evidence="6">
    <location>
        <begin position="142"/>
        <end position="160"/>
    </location>
</feature>
<feature type="transmembrane region" description="Helical" evidence="6">
    <location>
        <begin position="6"/>
        <end position="22"/>
    </location>
</feature>
<feature type="transmembrane region" description="Helical" evidence="6">
    <location>
        <begin position="83"/>
        <end position="102"/>
    </location>
</feature>
<feature type="transmembrane region" description="Helical" evidence="6">
    <location>
        <begin position="29"/>
        <end position="49"/>
    </location>
</feature>
<keyword evidence="5 6" id="KW-0472">Membrane</keyword>
<keyword evidence="3 6" id="KW-0812">Transmembrane</keyword>
<dbReference type="PANTHER" id="PTHR30506">
    <property type="entry name" value="INNER MEMBRANE PROTEIN"/>
    <property type="match status" value="1"/>
</dbReference>
<proteinExistence type="predicted"/>
<accession>A0A2H9T984</accession>
<evidence type="ECO:0000256" key="3">
    <source>
        <dbReference type="ARBA" id="ARBA00022692"/>
    </source>
</evidence>
<name>A0A2H9T984_9ZZZZ</name>
<evidence type="ECO:0000259" key="7">
    <source>
        <dbReference type="Pfam" id="PF03458"/>
    </source>
</evidence>
<evidence type="ECO:0000256" key="6">
    <source>
        <dbReference type="SAM" id="Phobius"/>
    </source>
</evidence>
<organism evidence="8">
    <name type="scientific">invertebrate metagenome</name>
    <dbReference type="NCBI Taxonomy" id="1711999"/>
    <lineage>
        <taxon>unclassified sequences</taxon>
        <taxon>metagenomes</taxon>
        <taxon>organismal metagenomes</taxon>
    </lineage>
</organism>
<feature type="transmembrane region" description="Helical" evidence="6">
    <location>
        <begin position="166"/>
        <end position="187"/>
    </location>
</feature>
<protein>
    <recommendedName>
        <fullName evidence="7">Glycine transporter domain-containing protein</fullName>
    </recommendedName>
</protein>
<comment type="subcellular location">
    <subcellularLocation>
        <location evidence="1">Cell membrane</location>
        <topology evidence="1">Multi-pass membrane protein</topology>
    </subcellularLocation>
</comment>
<feature type="domain" description="Glycine transporter" evidence="7">
    <location>
        <begin position="90"/>
        <end position="162"/>
    </location>
</feature>